<dbReference type="InterPro" id="IPR014757">
    <property type="entry name" value="Tscrpt_reg_IclR_C"/>
</dbReference>
<sequence length="260" mass="28666">MMVDGEEGVPRPGVQGAAAVTKGLRLLQVIAELGSEATIRNIQAHLRMPRPTVYRLLNTLEQERFVERNPVGGEYVLGRSLLRLTQQSLARSSLQERARATLRAIGKQTGETVHLGVPFGCHMTFVDKVESPEAVRMASYIGMPVPMHSTSVGKAYLATLDEATREQYLAQLTLEPVTYRTCTTLEALRNELTVTRERGYAIDDEENELGIICFGQAVRGGDGRVEGAISVSVPRYRLPDDGQQRILECIRSLCRDAGLV</sequence>
<dbReference type="PROSITE" id="PS51077">
    <property type="entry name" value="HTH_ICLR"/>
    <property type="match status" value="1"/>
</dbReference>
<dbReference type="GO" id="GO:0003700">
    <property type="term" value="F:DNA-binding transcription factor activity"/>
    <property type="evidence" value="ECO:0007669"/>
    <property type="project" value="TreeGrafter"/>
</dbReference>
<dbReference type="Gene3D" id="1.10.10.10">
    <property type="entry name" value="Winged helix-like DNA-binding domain superfamily/Winged helix DNA-binding domain"/>
    <property type="match status" value="1"/>
</dbReference>
<dbReference type="InterPro" id="IPR036388">
    <property type="entry name" value="WH-like_DNA-bd_sf"/>
</dbReference>
<gene>
    <name evidence="8" type="ORF">HUO07_15235</name>
</gene>
<feature type="domain" description="IclR-ED" evidence="7">
    <location>
        <begin position="80"/>
        <end position="260"/>
    </location>
</feature>
<accession>A0A7Y6REK7</accession>
<dbReference type="SMART" id="SM00346">
    <property type="entry name" value="HTH_ICLR"/>
    <property type="match status" value="1"/>
</dbReference>
<dbReference type="AlphaFoldDB" id="A0A7Y6REK7"/>
<dbReference type="Pfam" id="PF09339">
    <property type="entry name" value="HTH_IclR"/>
    <property type="match status" value="1"/>
</dbReference>
<dbReference type="SUPFAM" id="SSF55781">
    <property type="entry name" value="GAF domain-like"/>
    <property type="match status" value="1"/>
</dbReference>
<dbReference type="GO" id="GO:0003677">
    <property type="term" value="F:DNA binding"/>
    <property type="evidence" value="ECO:0007669"/>
    <property type="project" value="UniProtKB-KW"/>
</dbReference>
<evidence type="ECO:0000313" key="8">
    <source>
        <dbReference type="EMBL" id="NVF15520.1"/>
    </source>
</evidence>
<feature type="domain" description="HTH iclR-type" evidence="6">
    <location>
        <begin position="17"/>
        <end position="79"/>
    </location>
</feature>
<evidence type="ECO:0000256" key="3">
    <source>
        <dbReference type="ARBA" id="ARBA00023163"/>
    </source>
</evidence>
<proteinExistence type="predicted"/>
<evidence type="ECO:0000256" key="1">
    <source>
        <dbReference type="ARBA" id="ARBA00023015"/>
    </source>
</evidence>
<dbReference type="InterPro" id="IPR036390">
    <property type="entry name" value="WH_DNA-bd_sf"/>
</dbReference>
<dbReference type="PANTHER" id="PTHR30136:SF24">
    <property type="entry name" value="HTH-TYPE TRANSCRIPTIONAL REPRESSOR ALLR"/>
    <property type="match status" value="1"/>
</dbReference>
<dbReference type="RefSeq" id="WP_176304257.1">
    <property type="nucleotide sequence ID" value="NZ_JABWCV010000018.1"/>
</dbReference>
<dbReference type="InterPro" id="IPR029016">
    <property type="entry name" value="GAF-like_dom_sf"/>
</dbReference>
<dbReference type="Gene3D" id="3.30.450.40">
    <property type="match status" value="1"/>
</dbReference>
<dbReference type="Proteomes" id="UP000589984">
    <property type="component" value="Unassembled WGS sequence"/>
</dbReference>
<evidence type="ECO:0000259" key="7">
    <source>
        <dbReference type="PROSITE" id="PS51078"/>
    </source>
</evidence>
<name>A0A7Y6REK7_9GAMM</name>
<comment type="caution">
    <text evidence="8">The sequence shown here is derived from an EMBL/GenBank/DDBJ whole genome shotgun (WGS) entry which is preliminary data.</text>
</comment>
<dbReference type="InterPro" id="IPR050707">
    <property type="entry name" value="HTH_MetabolicPath_Reg"/>
</dbReference>
<evidence type="ECO:0000256" key="5">
    <source>
        <dbReference type="ARBA" id="ARBA00042627"/>
    </source>
</evidence>
<protein>
    <recommendedName>
        <fullName evidence="4">HTH-type transcriptional repressor AllR</fullName>
    </recommendedName>
    <alternativeName>
        <fullName evidence="5">Negative regulator of allantoin and glyoxylate utilization operons</fullName>
    </alternativeName>
</protein>
<keyword evidence="1" id="KW-0805">Transcription regulation</keyword>
<keyword evidence="3" id="KW-0804">Transcription</keyword>
<dbReference type="GO" id="GO:0045892">
    <property type="term" value="P:negative regulation of DNA-templated transcription"/>
    <property type="evidence" value="ECO:0007669"/>
    <property type="project" value="TreeGrafter"/>
</dbReference>
<keyword evidence="2" id="KW-0238">DNA-binding</keyword>
<dbReference type="SUPFAM" id="SSF46785">
    <property type="entry name" value="Winged helix' DNA-binding domain"/>
    <property type="match status" value="1"/>
</dbReference>
<dbReference type="InterPro" id="IPR005471">
    <property type="entry name" value="Tscrpt_reg_IclR_N"/>
</dbReference>
<organism evidence="8 9">
    <name type="scientific">Vreelandella maris</name>
    <dbReference type="NCBI Taxonomy" id="2729617"/>
    <lineage>
        <taxon>Bacteria</taxon>
        <taxon>Pseudomonadati</taxon>
        <taxon>Pseudomonadota</taxon>
        <taxon>Gammaproteobacteria</taxon>
        <taxon>Oceanospirillales</taxon>
        <taxon>Halomonadaceae</taxon>
        <taxon>Vreelandella</taxon>
    </lineage>
</organism>
<dbReference type="PROSITE" id="PS51078">
    <property type="entry name" value="ICLR_ED"/>
    <property type="match status" value="1"/>
</dbReference>
<reference evidence="8 9" key="1">
    <citation type="submission" date="2020-06" db="EMBL/GenBank/DDBJ databases">
        <title>Halomonas sp. QX-1 draft genome sequence.</title>
        <authorList>
            <person name="Qiu X."/>
        </authorList>
    </citation>
    <scope>NUCLEOTIDE SEQUENCE [LARGE SCALE GENOMIC DNA]</scope>
    <source>
        <strain evidence="8 9">QX-1</strain>
    </source>
</reference>
<keyword evidence="9" id="KW-1185">Reference proteome</keyword>
<dbReference type="Pfam" id="PF01614">
    <property type="entry name" value="IclR_C"/>
    <property type="match status" value="1"/>
</dbReference>
<evidence type="ECO:0000256" key="4">
    <source>
        <dbReference type="ARBA" id="ARBA00040379"/>
    </source>
</evidence>
<evidence type="ECO:0000256" key="2">
    <source>
        <dbReference type="ARBA" id="ARBA00023125"/>
    </source>
</evidence>
<evidence type="ECO:0000259" key="6">
    <source>
        <dbReference type="PROSITE" id="PS51077"/>
    </source>
</evidence>
<dbReference type="EMBL" id="JABWCV010000018">
    <property type="protein sequence ID" value="NVF15520.1"/>
    <property type="molecule type" value="Genomic_DNA"/>
</dbReference>
<evidence type="ECO:0000313" key="9">
    <source>
        <dbReference type="Proteomes" id="UP000589984"/>
    </source>
</evidence>
<dbReference type="PANTHER" id="PTHR30136">
    <property type="entry name" value="HELIX-TURN-HELIX TRANSCRIPTIONAL REGULATOR, ICLR FAMILY"/>
    <property type="match status" value="1"/>
</dbReference>